<evidence type="ECO:0000313" key="1">
    <source>
        <dbReference type="EMBL" id="KAJ8727064.1"/>
    </source>
</evidence>
<sequence length="703" mass="78703">MSAKYLSWLGNLLVLICLHNGRTQIATFDVQLENLLHMQQGIGWPLHLYVTEGHEALMKLSERLENQQTCEVTTPSGVTFNVHSPPGNRYEPWSDGCGVRVKNVVSLDVGRWRMTATRGNHSITGWSEVHVTEEVKSYTPDTISLIDGQKKTLVDLTSLNNSYCLVTQPFTESSLVAGHCQVTLDRTTRAVQGTWSVWLGIPGRVTELHVDTTVVVEAERLDVGYVREADTNKLHLYCNILHTTKNITFCRFQKSSEESGFNVMDGLSDGRYSYYGRGFSKRHCGLTIESVTDEDYGTWRCTLGVVERVGHTIHQLTPMQALVTVPVGGGKKIPREIQRSVEEHEIRRIFVEKDSNLTIMFRAEVSLLYCWFQHPNGTQFTPVPRQLDNGQPFWYTGESLQFGDCGITFANVSIEDAGIWTCHMGHKYKLGVEIMEQVDVRVSGPLAANKQEVGAEVGGTATLYCHSSNGARPLDYCRFLPPSKIGFSLDSSVNEQNVILDRFYFTPGRSINYGDCSLTISAVSSEDFGEWTCAALLHDHLFESSDTIRLYASVERVPHLQAGLVGAGLGIVFLALVLGVVIWYKKGRPVPTLPWTWSNPLQRFSHTRSDNDSLGMSVRVGEEERRSSDSTTSSNELEVRPRFVRFSHTRSDNDSLGMSVRIGEKERRSSDSTTSSNELEVRPRVVETEQDCNIGNRNLMGQV</sequence>
<keyword evidence="2" id="KW-1185">Reference proteome</keyword>
<dbReference type="Proteomes" id="UP001231649">
    <property type="component" value="Chromosome 7"/>
</dbReference>
<gene>
    <name evidence="1" type="ORF">PYW08_015461</name>
</gene>
<proteinExistence type="predicted"/>
<reference evidence="1" key="1">
    <citation type="submission" date="2023-03" db="EMBL/GenBank/DDBJ databases">
        <title>Chromosome-level genomes of two armyworms, Mythimna separata and Mythimna loreyi, provide insights into the biosynthesis and reception of sex pheromones.</title>
        <authorList>
            <person name="Zhao H."/>
        </authorList>
    </citation>
    <scope>NUCLEOTIDE SEQUENCE</scope>
    <source>
        <strain evidence="1">BeijingLab</strain>
    </source>
</reference>
<organism evidence="1 2">
    <name type="scientific">Mythimna loreyi</name>
    <dbReference type="NCBI Taxonomy" id="667449"/>
    <lineage>
        <taxon>Eukaryota</taxon>
        <taxon>Metazoa</taxon>
        <taxon>Ecdysozoa</taxon>
        <taxon>Arthropoda</taxon>
        <taxon>Hexapoda</taxon>
        <taxon>Insecta</taxon>
        <taxon>Pterygota</taxon>
        <taxon>Neoptera</taxon>
        <taxon>Endopterygota</taxon>
        <taxon>Lepidoptera</taxon>
        <taxon>Glossata</taxon>
        <taxon>Ditrysia</taxon>
        <taxon>Noctuoidea</taxon>
        <taxon>Noctuidae</taxon>
        <taxon>Noctuinae</taxon>
        <taxon>Hadenini</taxon>
        <taxon>Mythimna</taxon>
    </lineage>
</organism>
<comment type="caution">
    <text evidence="1">The sequence shown here is derived from an EMBL/GenBank/DDBJ whole genome shotgun (WGS) entry which is preliminary data.</text>
</comment>
<dbReference type="EMBL" id="CM056783">
    <property type="protein sequence ID" value="KAJ8727064.1"/>
    <property type="molecule type" value="Genomic_DNA"/>
</dbReference>
<protein>
    <submittedName>
        <fullName evidence="1">Uncharacterized protein</fullName>
    </submittedName>
</protein>
<evidence type="ECO:0000313" key="2">
    <source>
        <dbReference type="Proteomes" id="UP001231649"/>
    </source>
</evidence>
<name>A0ACC2R0V7_9NEOP</name>
<accession>A0ACC2R0V7</accession>